<gene>
    <name evidence="3" type="ORF">DP130_05620</name>
    <name evidence="2" type="ORF">K234311028_16450</name>
</gene>
<reference evidence="3 4" key="1">
    <citation type="submission" date="2018-06" db="EMBL/GenBank/DDBJ databases">
        <title>Genome conservation of Clostridium tetani.</title>
        <authorList>
            <person name="Bruggemann H."/>
            <person name="Popoff M.R."/>
        </authorList>
    </citation>
    <scope>NUCLEOTIDE SEQUENCE [LARGE SCALE GENOMIC DNA]</scope>
    <source>
        <strain evidence="3 4">2017.061</strain>
    </source>
</reference>
<feature type="domain" description="DUF8042" evidence="1">
    <location>
        <begin position="6"/>
        <end position="121"/>
    </location>
</feature>
<evidence type="ECO:0000313" key="2">
    <source>
        <dbReference type="EMBL" id="BDR81399.1"/>
    </source>
</evidence>
<dbReference type="RefSeq" id="WP_129030186.1">
    <property type="nucleotide sequence ID" value="NZ_AP026806.1"/>
</dbReference>
<protein>
    <recommendedName>
        <fullName evidence="1">DUF8042 domain-containing protein</fullName>
    </recommendedName>
</protein>
<evidence type="ECO:0000313" key="5">
    <source>
        <dbReference type="Proteomes" id="UP001321763"/>
    </source>
</evidence>
<evidence type="ECO:0000313" key="4">
    <source>
        <dbReference type="Proteomes" id="UP000290921"/>
    </source>
</evidence>
<reference evidence="2 5" key="2">
    <citation type="submission" date="2022-09" db="EMBL/GenBank/DDBJ databases">
        <title>complete genome sequences of Clostridium tetani str. KHSU-234311-028 isolated from soil.</title>
        <authorList>
            <person name="Sekizuka T."/>
            <person name="Shitada C."/>
            <person name="Takahashi M."/>
            <person name="Kuroda M."/>
        </authorList>
    </citation>
    <scope>NUCLEOTIDE SEQUENCE [LARGE SCALE GENOMIC DNA]</scope>
    <source>
        <strain evidence="2 5">KHSU-234311-028</strain>
    </source>
</reference>
<organism evidence="3 4">
    <name type="scientific">Clostridium tetani</name>
    <dbReference type="NCBI Taxonomy" id="1513"/>
    <lineage>
        <taxon>Bacteria</taxon>
        <taxon>Bacillati</taxon>
        <taxon>Bacillota</taxon>
        <taxon>Clostridia</taxon>
        <taxon>Eubacteriales</taxon>
        <taxon>Clostridiaceae</taxon>
        <taxon>Clostridium</taxon>
    </lineage>
</organism>
<name>A0A4Q0VDP2_CLOTA</name>
<accession>A0A4Q0VDP2</accession>
<evidence type="ECO:0000313" key="3">
    <source>
        <dbReference type="EMBL" id="RXI49535.1"/>
    </source>
</evidence>
<dbReference type="EMBL" id="QMAP01000004">
    <property type="protein sequence ID" value="RXI49535.1"/>
    <property type="molecule type" value="Genomic_DNA"/>
</dbReference>
<dbReference type="Pfam" id="PF26154">
    <property type="entry name" value="DUF8042"/>
    <property type="match status" value="1"/>
</dbReference>
<dbReference type="InterPro" id="IPR058355">
    <property type="entry name" value="DUF8042"/>
</dbReference>
<proteinExistence type="predicted"/>
<sequence length="126" mass="14999">MEQYEEEHIEIIKYLVDTSKTLIEAVDYIEKNLYQFKTREILTIIDEGIESVIVCKKSLKVLPLEKSINKQVSSTEVILHLFMELRENFYDGDVKQCFKIIEKRLTHEINLWKNNLETNLQSYTIN</sequence>
<evidence type="ECO:0000259" key="1">
    <source>
        <dbReference type="Pfam" id="PF26154"/>
    </source>
</evidence>
<dbReference type="AlphaFoldDB" id="A0A4Q0VDP2"/>
<dbReference type="Proteomes" id="UP000290921">
    <property type="component" value="Unassembled WGS sequence"/>
</dbReference>
<dbReference type="Proteomes" id="UP001321763">
    <property type="component" value="Chromosome"/>
</dbReference>
<dbReference type="EMBL" id="AP026818">
    <property type="protein sequence ID" value="BDR81399.1"/>
    <property type="molecule type" value="Genomic_DNA"/>
</dbReference>